<protein>
    <submittedName>
        <fullName evidence="2">Glycosyltransferase family 1 protein</fullName>
    </submittedName>
</protein>
<dbReference type="RefSeq" id="WP_115518848.1">
    <property type="nucleotide sequence ID" value="NZ_QRGO01000003.1"/>
</dbReference>
<gene>
    <name evidence="2" type="ORF">DXH78_19080</name>
</gene>
<reference evidence="3" key="1">
    <citation type="submission" date="2018-08" db="EMBL/GenBank/DDBJ databases">
        <authorList>
            <person name="Kim S.-J."/>
            <person name="Jung G.-Y."/>
        </authorList>
    </citation>
    <scope>NUCLEOTIDE SEQUENCE [LARGE SCALE GENOMIC DNA]</scope>
    <source>
        <strain evidence="3">GY_H</strain>
    </source>
</reference>
<feature type="domain" description="Glycosyltransferase subfamily 4-like N-terminal" evidence="1">
    <location>
        <begin position="14"/>
        <end position="182"/>
    </location>
</feature>
<dbReference type="EMBL" id="QRGO01000003">
    <property type="protein sequence ID" value="RDV01330.1"/>
    <property type="molecule type" value="Genomic_DNA"/>
</dbReference>
<dbReference type="Proteomes" id="UP000263993">
    <property type="component" value="Unassembled WGS sequence"/>
</dbReference>
<dbReference type="Pfam" id="PF13439">
    <property type="entry name" value="Glyco_transf_4"/>
    <property type="match status" value="1"/>
</dbReference>
<proteinExistence type="predicted"/>
<dbReference type="CDD" id="cd03801">
    <property type="entry name" value="GT4_PimA-like"/>
    <property type="match status" value="1"/>
</dbReference>
<dbReference type="Pfam" id="PF13692">
    <property type="entry name" value="Glyco_trans_1_4"/>
    <property type="match status" value="1"/>
</dbReference>
<dbReference type="Gene3D" id="3.40.50.2000">
    <property type="entry name" value="Glycogen Phosphorylase B"/>
    <property type="match status" value="2"/>
</dbReference>
<dbReference type="AlphaFoldDB" id="A0A371B1A9"/>
<evidence type="ECO:0000313" key="2">
    <source>
        <dbReference type="EMBL" id="RDV01330.1"/>
    </source>
</evidence>
<name>A0A371B1A9_9BRAD</name>
<evidence type="ECO:0000259" key="1">
    <source>
        <dbReference type="Pfam" id="PF13439"/>
    </source>
</evidence>
<sequence>MAVLNILHVLRAPVGGLFRHVMDLARAQAERGHRVGLIADSTTGGERAAAAFTALAPLLAHGITRVPMSRSVGPADWKPVLHTMRRASAARADVLHGHGAKGGAYARLAPGNRRAIRVYTPHGGSLLFSNETLGGRIYLATERFLLRRSDLLLFESQYSADMSQTKVGTPPCLTRVVHNGVSRAEFEPIVPAPDATDIVFIGELRELKGVDLLIDAIASLRRKGRPLTATLVGAGPDRDAFVAQAAEAGLSDVIKFPGAMNARQALALGRLMVVPSRAESLPYVVLETAAARVPLLTTRVGGIPEIYGPLSDALLPPDNADAIADAIATAFDGPDALIERTRALNERVSRLFSVDAMVDGILDGYRAALDMAQAEGRR</sequence>
<comment type="caution">
    <text evidence="2">The sequence shown here is derived from an EMBL/GenBank/DDBJ whole genome shotgun (WGS) entry which is preliminary data.</text>
</comment>
<keyword evidence="2" id="KW-0808">Transferase</keyword>
<dbReference type="PANTHER" id="PTHR45871">
    <property type="entry name" value="N-ACETYLGLUCOSAMINYL-PHOSPHATIDYLINOSITOL BIOSYNTHETIC PROTEIN"/>
    <property type="match status" value="1"/>
</dbReference>
<dbReference type="SUPFAM" id="SSF53756">
    <property type="entry name" value="UDP-Glycosyltransferase/glycogen phosphorylase"/>
    <property type="match status" value="1"/>
</dbReference>
<keyword evidence="3" id="KW-1185">Reference proteome</keyword>
<dbReference type="PANTHER" id="PTHR45871:SF1">
    <property type="entry name" value="PHOSPHATIDYLINOSITOL N-ACETYLGLUCOSAMINYLTRANSFERASE SUBUNIT A"/>
    <property type="match status" value="1"/>
</dbReference>
<organism evidence="2 3">
    <name type="scientific">Undibacter mobilis</name>
    <dbReference type="NCBI Taxonomy" id="2292256"/>
    <lineage>
        <taxon>Bacteria</taxon>
        <taxon>Pseudomonadati</taxon>
        <taxon>Pseudomonadota</taxon>
        <taxon>Alphaproteobacteria</taxon>
        <taxon>Hyphomicrobiales</taxon>
        <taxon>Nitrobacteraceae</taxon>
        <taxon>Undibacter</taxon>
    </lineage>
</organism>
<evidence type="ECO:0000313" key="3">
    <source>
        <dbReference type="Proteomes" id="UP000263993"/>
    </source>
</evidence>
<dbReference type="InterPro" id="IPR028098">
    <property type="entry name" value="Glyco_trans_4-like_N"/>
</dbReference>
<accession>A0A371B1A9</accession>
<dbReference type="GO" id="GO:0016757">
    <property type="term" value="F:glycosyltransferase activity"/>
    <property type="evidence" value="ECO:0007669"/>
    <property type="project" value="UniProtKB-ARBA"/>
</dbReference>
<dbReference type="OrthoDB" id="9806708at2"/>